<reference evidence="1" key="1">
    <citation type="submission" date="2021-06" db="EMBL/GenBank/DDBJ databases">
        <authorList>
            <person name="Kallberg Y."/>
            <person name="Tangrot J."/>
            <person name="Rosling A."/>
        </authorList>
    </citation>
    <scope>NUCLEOTIDE SEQUENCE</scope>
    <source>
        <strain evidence="1">UK204</strain>
    </source>
</reference>
<dbReference type="EMBL" id="CAJVPQ010002636">
    <property type="protein sequence ID" value="CAG8603663.1"/>
    <property type="molecule type" value="Genomic_DNA"/>
</dbReference>
<comment type="caution">
    <text evidence="1">The sequence shown here is derived from an EMBL/GenBank/DDBJ whole genome shotgun (WGS) entry which is preliminary data.</text>
</comment>
<protein>
    <submittedName>
        <fullName evidence="1">10588_t:CDS:1</fullName>
    </submittedName>
</protein>
<keyword evidence="2" id="KW-1185">Reference proteome</keyword>
<accession>A0A9N9CKW5</accession>
<proteinExistence type="predicted"/>
<evidence type="ECO:0000313" key="1">
    <source>
        <dbReference type="EMBL" id="CAG8603663.1"/>
    </source>
</evidence>
<name>A0A9N9CKW5_9GLOM</name>
<sequence length="87" mass="9766">MPLKDWDTKEALCIFENNIHLCDKNNVPKSDFKFLACSEAAGIGMAYQKVLRGALPTGYSFKSVKCPLLTLKAIFEIVDHFAVEDKQ</sequence>
<evidence type="ECO:0000313" key="2">
    <source>
        <dbReference type="Proteomes" id="UP000789570"/>
    </source>
</evidence>
<dbReference type="Proteomes" id="UP000789570">
    <property type="component" value="Unassembled WGS sequence"/>
</dbReference>
<dbReference type="OrthoDB" id="2445855at2759"/>
<organism evidence="1 2">
    <name type="scientific">Funneliformis caledonium</name>
    <dbReference type="NCBI Taxonomy" id="1117310"/>
    <lineage>
        <taxon>Eukaryota</taxon>
        <taxon>Fungi</taxon>
        <taxon>Fungi incertae sedis</taxon>
        <taxon>Mucoromycota</taxon>
        <taxon>Glomeromycotina</taxon>
        <taxon>Glomeromycetes</taxon>
        <taxon>Glomerales</taxon>
        <taxon>Glomeraceae</taxon>
        <taxon>Funneliformis</taxon>
    </lineage>
</organism>
<dbReference type="AlphaFoldDB" id="A0A9N9CKW5"/>
<gene>
    <name evidence="1" type="ORF">FCALED_LOCUS8713</name>
</gene>